<dbReference type="AlphaFoldDB" id="W7KVW9"/>
<keyword evidence="2" id="KW-1185">Reference proteome</keyword>
<dbReference type="Proteomes" id="UP000054284">
    <property type="component" value="Unassembled WGS sequence"/>
</dbReference>
<evidence type="ECO:0000313" key="1">
    <source>
        <dbReference type="EMBL" id="EWG06772.1"/>
    </source>
</evidence>
<sequence>MNHRGSTAVPALPQGVGLSSLVMFKVREGAVDMEVEVEVPLNFVTSRILRKRVERFAESFNEAVRLYRIEKKI</sequence>
<dbReference type="InterPro" id="IPR023393">
    <property type="entry name" value="START-like_dom_sf"/>
</dbReference>
<accession>W7KVW9</accession>
<proteinExistence type="predicted"/>
<name>W7KVW9_9CREN</name>
<evidence type="ECO:0000313" key="2">
    <source>
        <dbReference type="Proteomes" id="UP000054284"/>
    </source>
</evidence>
<dbReference type="Pfam" id="PF11485">
    <property type="entry name" value="STK_08120-like"/>
    <property type="match status" value="1"/>
</dbReference>
<gene>
    <name evidence="1" type="ORF">ASUL_07359</name>
</gene>
<dbReference type="EMBL" id="ASRH01000007">
    <property type="protein sequence ID" value="EWG06772.1"/>
    <property type="molecule type" value="Genomic_DNA"/>
</dbReference>
<organism evidence="1 2">
    <name type="scientific">Candidatus Aramenus sulfurataquae</name>
    <dbReference type="NCBI Taxonomy" id="1326980"/>
    <lineage>
        <taxon>Archaea</taxon>
        <taxon>Thermoproteota</taxon>
        <taxon>Thermoprotei</taxon>
        <taxon>Sulfolobales</taxon>
        <taxon>Sulfolobaceae</taxon>
        <taxon>Candidatus Aramenus</taxon>
    </lineage>
</organism>
<reference evidence="1 2" key="1">
    <citation type="journal article" date="2014" name="Genome Announc.">
        <title>Draft Genome Sequence of the Sulfolobales Archaeon AZ1, Obtained through Metagenomic Analysis of a Mexican Hot Spring.</title>
        <authorList>
            <person name="Servin-Garciduenas L.E."/>
            <person name="Martinez-Romero E."/>
        </authorList>
    </citation>
    <scope>NUCLEOTIDE SEQUENCE [LARGE SCALE GENOMIC DNA]</scope>
    <source>
        <strain evidence="1">AZ1-illumnia</strain>
    </source>
</reference>
<protein>
    <submittedName>
        <fullName evidence="1">Uncharacterized protein</fullName>
    </submittedName>
</protein>
<dbReference type="Gene3D" id="3.30.530.20">
    <property type="match status" value="1"/>
</dbReference>
<comment type="caution">
    <text evidence="1">The sequence shown here is derived from an EMBL/GenBank/DDBJ whole genome shotgun (WGS) entry which is preliminary data.</text>
</comment>
<dbReference type="InterPro" id="IPR021578">
    <property type="entry name" value="STK_08120-like"/>
</dbReference>